<feature type="signal peptide" evidence="10">
    <location>
        <begin position="1"/>
        <end position="23"/>
    </location>
</feature>
<keyword evidence="8" id="KW-0245">EGF-like domain</keyword>
<dbReference type="PROSITE" id="PS01186">
    <property type="entry name" value="EGF_2"/>
    <property type="match status" value="1"/>
</dbReference>
<name>C3XUV0_BRAFL</name>
<keyword evidence="7" id="KW-0176">Collagen</keyword>
<sequence length="815" mass="88413">MSNVHVKLFCLVLLGLCFSGATGTTISDEVRELLRLLDPSAAASYKDAGGDIVDGKGTMKGMYDGDAEGSGDTEVDNDEATENNDQDTEDTAGETEDTDVDDESTEYTDGNSGVNDQGIVGENGDTDGDAEDTTGEAEDAAGETGDTDGQTKDTTGESKEAAGETPMDTPKTLLEELRRQPETPSLKETPKTMMQRLKKPMGIPKSLMEKTLKVLMWTLKLLMRTLKTSMEKTLRVLMWTLKPLLEKTPETLMETLKPLMEKTLKTLIGTLTPLMKALKITNSVRGAGAHGLSVQNPRGSGSSTCEAPVDLFFLLDGSGSVKAANFAKVKQFAVDMVNSFDVSPAATRVGVLQYSNRNTLVFNLGNKVNKPTTVSAINSISYQGGGTRTGAALQYIRGNAAWRRGNVPKVLIVLTDGKSEDSVSGPSQNLVSDRVEVYAIGVSNFDHEELLQIVNNKQSNVIELNDFNALATKIDEIAQDVCSYATEEVYANAFEVLRTANQQYRDVDFFVIKARLPADGLSASENWCRDYQRLCAQYGLRPTGCGEQYANSGHYAKCRTVYNSDMDIYNALSCQANARIRDVANMAFSTGATSQNSFGFSQCHPSYCQRRISQSKHGLYYVTPGSDRIVYTVCTGSADVCTNYILPNGTLSSPCVNGDCVDGVTNHTRSCNCYPGYGGDKCERDIDGCSPNPCHTEATCEDIPAPGTVPTPVTELSASTTCTNDYMELSIPEDQLTDINLGNLHWEPDQNCGASTNGTHYIFRTELYSCGTQVTFGSRYVTFLNKINILGIHLSGGVITRQGDVWITSKLFLQT</sequence>
<dbReference type="GO" id="GO:0005581">
    <property type="term" value="C:collagen trimer"/>
    <property type="evidence" value="ECO:0007669"/>
    <property type="project" value="UniProtKB-KW"/>
</dbReference>
<dbReference type="InParanoid" id="C3XUV0"/>
<dbReference type="Gene3D" id="2.10.25.10">
    <property type="entry name" value="Laminin"/>
    <property type="match status" value="1"/>
</dbReference>
<dbReference type="Gene3D" id="2.60.40.3210">
    <property type="entry name" value="Zona pellucida, ZP-N domain"/>
    <property type="match status" value="1"/>
</dbReference>
<feature type="region of interest" description="Disordered" evidence="9">
    <location>
        <begin position="45"/>
        <end position="190"/>
    </location>
</feature>
<evidence type="ECO:0000256" key="4">
    <source>
        <dbReference type="ARBA" id="ARBA00022729"/>
    </source>
</evidence>
<evidence type="ECO:0000313" key="13">
    <source>
        <dbReference type="EMBL" id="EEN68175.1"/>
    </source>
</evidence>
<dbReference type="Pfam" id="PF00092">
    <property type="entry name" value="VWA"/>
    <property type="match status" value="1"/>
</dbReference>
<feature type="domain" description="VWFA" evidence="12">
    <location>
        <begin position="310"/>
        <end position="477"/>
    </location>
</feature>
<dbReference type="InterPro" id="IPR000742">
    <property type="entry name" value="EGF"/>
</dbReference>
<keyword evidence="5" id="KW-0677">Repeat</keyword>
<dbReference type="FunFam" id="2.60.40.3210:FF:000016">
    <property type="entry name" value="Uncharacterized protein"/>
    <property type="match status" value="1"/>
</dbReference>
<feature type="compositionally biased region" description="Acidic residues" evidence="9">
    <location>
        <begin position="124"/>
        <end position="141"/>
    </location>
</feature>
<dbReference type="SUPFAM" id="SSF57196">
    <property type="entry name" value="EGF/Laminin"/>
    <property type="match status" value="1"/>
</dbReference>
<gene>
    <name evidence="13" type="ORF">BRAFLDRAFT_88905</name>
</gene>
<proteinExistence type="predicted"/>
<dbReference type="GO" id="GO:0007155">
    <property type="term" value="P:cell adhesion"/>
    <property type="evidence" value="ECO:0007669"/>
    <property type="project" value="UniProtKB-KW"/>
</dbReference>
<dbReference type="PANTHER" id="PTHR24020:SF87">
    <property type="entry name" value="COLLAGEN ALPHA-1(VI) CHAIN-LIKE"/>
    <property type="match status" value="1"/>
</dbReference>
<keyword evidence="3" id="KW-0272">Extracellular matrix</keyword>
<dbReference type="PANTHER" id="PTHR24020">
    <property type="entry name" value="COLLAGEN ALPHA"/>
    <property type="match status" value="1"/>
</dbReference>
<dbReference type="Gene3D" id="3.40.50.410">
    <property type="entry name" value="von Willebrand factor, type A domain"/>
    <property type="match status" value="1"/>
</dbReference>
<evidence type="ECO:0000259" key="12">
    <source>
        <dbReference type="PROSITE" id="PS50234"/>
    </source>
</evidence>
<evidence type="ECO:0000256" key="5">
    <source>
        <dbReference type="ARBA" id="ARBA00022737"/>
    </source>
</evidence>
<protein>
    <recommendedName>
        <fullName evidence="14">VWFA domain-containing protein</fullName>
    </recommendedName>
</protein>
<evidence type="ECO:0000256" key="8">
    <source>
        <dbReference type="PROSITE-ProRule" id="PRU00076"/>
    </source>
</evidence>
<accession>C3XUV0</accession>
<dbReference type="SMART" id="SM00327">
    <property type="entry name" value="VWA"/>
    <property type="match status" value="1"/>
</dbReference>
<feature type="compositionally biased region" description="Acidic residues" evidence="9">
    <location>
        <begin position="65"/>
        <end position="106"/>
    </location>
</feature>
<keyword evidence="4 10" id="KW-0732">Signal</keyword>
<evidence type="ECO:0000259" key="11">
    <source>
        <dbReference type="PROSITE" id="PS50026"/>
    </source>
</evidence>
<dbReference type="EMBL" id="GG666467">
    <property type="protein sequence ID" value="EEN68175.1"/>
    <property type="molecule type" value="Genomic_DNA"/>
</dbReference>
<feature type="domain" description="EGF-like" evidence="11">
    <location>
        <begin position="646"/>
        <end position="683"/>
    </location>
</feature>
<feature type="chain" id="PRO_5002934771" description="VWFA domain-containing protein" evidence="10">
    <location>
        <begin position="24"/>
        <end position="815"/>
    </location>
</feature>
<keyword evidence="6" id="KW-0130">Cell adhesion</keyword>
<keyword evidence="2" id="KW-0964">Secreted</keyword>
<evidence type="ECO:0000256" key="6">
    <source>
        <dbReference type="ARBA" id="ARBA00022889"/>
    </source>
</evidence>
<dbReference type="FunFam" id="3.40.50.410:FF:000003">
    <property type="entry name" value="Collagen type VI alpha 3 chain"/>
    <property type="match status" value="1"/>
</dbReference>
<dbReference type="InterPro" id="IPR050525">
    <property type="entry name" value="ECM_Assembly_Org"/>
</dbReference>
<evidence type="ECO:0000256" key="9">
    <source>
        <dbReference type="SAM" id="MobiDB-lite"/>
    </source>
</evidence>
<evidence type="ECO:0000256" key="3">
    <source>
        <dbReference type="ARBA" id="ARBA00022530"/>
    </source>
</evidence>
<evidence type="ECO:0000256" key="1">
    <source>
        <dbReference type="ARBA" id="ARBA00004498"/>
    </source>
</evidence>
<comment type="caution">
    <text evidence="8">Lacks conserved residue(s) required for the propagation of feature annotation.</text>
</comment>
<dbReference type="AlphaFoldDB" id="C3XUV0"/>
<reference evidence="13" key="1">
    <citation type="journal article" date="2008" name="Nature">
        <title>The amphioxus genome and the evolution of the chordate karyotype.</title>
        <authorList>
            <consortium name="US DOE Joint Genome Institute (JGI-PGF)"/>
            <person name="Putnam N.H."/>
            <person name="Butts T."/>
            <person name="Ferrier D.E.K."/>
            <person name="Furlong R.F."/>
            <person name="Hellsten U."/>
            <person name="Kawashima T."/>
            <person name="Robinson-Rechavi M."/>
            <person name="Shoguchi E."/>
            <person name="Terry A."/>
            <person name="Yu J.-K."/>
            <person name="Benito-Gutierrez E.L."/>
            <person name="Dubchak I."/>
            <person name="Garcia-Fernandez J."/>
            <person name="Gibson-Brown J.J."/>
            <person name="Grigoriev I.V."/>
            <person name="Horton A.C."/>
            <person name="de Jong P.J."/>
            <person name="Jurka J."/>
            <person name="Kapitonov V.V."/>
            <person name="Kohara Y."/>
            <person name="Kuroki Y."/>
            <person name="Lindquist E."/>
            <person name="Lucas S."/>
            <person name="Osoegawa K."/>
            <person name="Pennacchio L.A."/>
            <person name="Salamov A.A."/>
            <person name="Satou Y."/>
            <person name="Sauka-Spengler T."/>
            <person name="Schmutz J."/>
            <person name="Shin-I T."/>
            <person name="Toyoda A."/>
            <person name="Bronner-Fraser M."/>
            <person name="Fujiyama A."/>
            <person name="Holland L.Z."/>
            <person name="Holland P.W.H."/>
            <person name="Satoh N."/>
            <person name="Rokhsar D.S."/>
        </authorList>
    </citation>
    <scope>NUCLEOTIDE SEQUENCE [LARGE SCALE GENOMIC DNA]</scope>
    <source>
        <strain evidence="13">S238N-H82</strain>
        <tissue evidence="13">Testes</tissue>
    </source>
</reference>
<dbReference type="PROSITE" id="PS50234">
    <property type="entry name" value="VWFA"/>
    <property type="match status" value="1"/>
</dbReference>
<organism>
    <name type="scientific">Branchiostoma floridae</name>
    <name type="common">Florida lancelet</name>
    <name type="synonym">Amphioxus</name>
    <dbReference type="NCBI Taxonomy" id="7739"/>
    <lineage>
        <taxon>Eukaryota</taxon>
        <taxon>Metazoa</taxon>
        <taxon>Chordata</taxon>
        <taxon>Cephalochordata</taxon>
        <taxon>Leptocardii</taxon>
        <taxon>Amphioxiformes</taxon>
        <taxon>Branchiostomatidae</taxon>
        <taxon>Branchiostoma</taxon>
    </lineage>
</organism>
<feature type="compositionally biased region" description="Basic and acidic residues" evidence="9">
    <location>
        <begin position="149"/>
        <end position="162"/>
    </location>
</feature>
<dbReference type="InterPro" id="IPR055356">
    <property type="entry name" value="ZP-N"/>
</dbReference>
<dbReference type="CDD" id="cd01472">
    <property type="entry name" value="vWA_collagen"/>
    <property type="match status" value="1"/>
</dbReference>
<dbReference type="CDD" id="cd00054">
    <property type="entry name" value="EGF_CA"/>
    <property type="match status" value="1"/>
</dbReference>
<dbReference type="InterPro" id="IPR002035">
    <property type="entry name" value="VWF_A"/>
</dbReference>
<dbReference type="eggNOG" id="KOG3544">
    <property type="taxonomic scope" value="Eukaryota"/>
</dbReference>
<dbReference type="PRINTS" id="PR00453">
    <property type="entry name" value="VWFADOMAIN"/>
</dbReference>
<keyword evidence="8" id="KW-1015">Disulfide bond</keyword>
<dbReference type="PROSITE" id="PS50026">
    <property type="entry name" value="EGF_3"/>
    <property type="match status" value="1"/>
</dbReference>
<evidence type="ECO:0000256" key="7">
    <source>
        <dbReference type="ARBA" id="ARBA00023119"/>
    </source>
</evidence>
<evidence type="ECO:0000256" key="10">
    <source>
        <dbReference type="SAM" id="SignalP"/>
    </source>
</evidence>
<evidence type="ECO:0008006" key="14">
    <source>
        <dbReference type="Google" id="ProtNLM"/>
    </source>
</evidence>
<dbReference type="SUPFAM" id="SSF53300">
    <property type="entry name" value="vWA-like"/>
    <property type="match status" value="1"/>
</dbReference>
<dbReference type="Pfam" id="PF23344">
    <property type="entry name" value="ZP-N"/>
    <property type="match status" value="1"/>
</dbReference>
<evidence type="ECO:0000256" key="2">
    <source>
        <dbReference type="ARBA" id="ARBA00022525"/>
    </source>
</evidence>
<comment type="subcellular location">
    <subcellularLocation>
        <location evidence="1">Secreted</location>
        <location evidence="1">Extracellular space</location>
        <location evidence="1">Extracellular matrix</location>
    </subcellularLocation>
</comment>
<dbReference type="PROSITE" id="PS00022">
    <property type="entry name" value="EGF_1"/>
    <property type="match status" value="1"/>
</dbReference>
<feature type="disulfide bond" evidence="8">
    <location>
        <begin position="673"/>
        <end position="682"/>
    </location>
</feature>
<dbReference type="InterPro" id="IPR036465">
    <property type="entry name" value="vWFA_dom_sf"/>
</dbReference>